<dbReference type="AlphaFoldDB" id="A0A8J4EB55"/>
<dbReference type="PANTHER" id="PTHR43877:SF2">
    <property type="entry name" value="AMINOALKYLPHOSPHONATE N-ACETYLTRANSFERASE-RELATED"/>
    <property type="match status" value="1"/>
</dbReference>
<dbReference type="Gene3D" id="3.40.630.30">
    <property type="match status" value="1"/>
</dbReference>
<proteinExistence type="predicted"/>
<evidence type="ECO:0000256" key="2">
    <source>
        <dbReference type="ARBA" id="ARBA00023315"/>
    </source>
</evidence>
<reference evidence="4" key="1">
    <citation type="submission" date="2021-01" db="EMBL/GenBank/DDBJ databases">
        <title>Whole genome shotgun sequence of Virgisporangium ochraceum NBRC 16418.</title>
        <authorList>
            <person name="Komaki H."/>
            <person name="Tamura T."/>
        </authorList>
    </citation>
    <scope>NUCLEOTIDE SEQUENCE</scope>
    <source>
        <strain evidence="4">NBRC 16418</strain>
    </source>
</reference>
<dbReference type="GO" id="GO:0016747">
    <property type="term" value="F:acyltransferase activity, transferring groups other than amino-acyl groups"/>
    <property type="evidence" value="ECO:0007669"/>
    <property type="project" value="InterPro"/>
</dbReference>
<dbReference type="PROSITE" id="PS51186">
    <property type="entry name" value="GNAT"/>
    <property type="match status" value="1"/>
</dbReference>
<comment type="caution">
    <text evidence="4">The sequence shown here is derived from an EMBL/GenBank/DDBJ whole genome shotgun (WGS) entry which is preliminary data.</text>
</comment>
<keyword evidence="2" id="KW-0012">Acyltransferase</keyword>
<sequence length="300" mass="32701">MAGRAEHAIQWPAMDIVTLRRADVTDTHLAELGEFIAVRNADRTRNIGYLGEEPADVTAELAELEGDFTFAVARGSGGELVGTLGMEWDPEVGRAWVLGPWADTPGQMDRLYAAVDATVPVTIGERELFCDARNTALAAFAERHGFGEPKPHAILRFERADLAGLAPVTLPTLTPPYEGQFAALHDRAFPGTHSPASALLASGQPVWVEVSGTELLGYVTLKLRPEHDDAQIDYVAVDETARGKGVGGRLVVAALHLAFADERITRMDLVTDNPVTRRLYERVGFTLLQDMRSYRKDVSV</sequence>
<organism evidence="4 5">
    <name type="scientific">Virgisporangium ochraceum</name>
    <dbReference type="NCBI Taxonomy" id="65505"/>
    <lineage>
        <taxon>Bacteria</taxon>
        <taxon>Bacillati</taxon>
        <taxon>Actinomycetota</taxon>
        <taxon>Actinomycetes</taxon>
        <taxon>Micromonosporales</taxon>
        <taxon>Micromonosporaceae</taxon>
        <taxon>Virgisporangium</taxon>
    </lineage>
</organism>
<dbReference type="Proteomes" id="UP000635606">
    <property type="component" value="Unassembled WGS sequence"/>
</dbReference>
<evidence type="ECO:0000256" key="1">
    <source>
        <dbReference type="ARBA" id="ARBA00022679"/>
    </source>
</evidence>
<evidence type="ECO:0000259" key="3">
    <source>
        <dbReference type="PROSITE" id="PS51186"/>
    </source>
</evidence>
<dbReference type="InterPro" id="IPR050832">
    <property type="entry name" value="Bact_Acetyltransf"/>
</dbReference>
<evidence type="ECO:0000313" key="5">
    <source>
        <dbReference type="Proteomes" id="UP000635606"/>
    </source>
</evidence>
<feature type="domain" description="N-acetyltransferase" evidence="3">
    <location>
        <begin position="168"/>
        <end position="300"/>
    </location>
</feature>
<dbReference type="PANTHER" id="PTHR43877">
    <property type="entry name" value="AMINOALKYLPHOSPHONATE N-ACETYLTRANSFERASE-RELATED-RELATED"/>
    <property type="match status" value="1"/>
</dbReference>
<dbReference type="InterPro" id="IPR016181">
    <property type="entry name" value="Acyl_CoA_acyltransferase"/>
</dbReference>
<keyword evidence="1" id="KW-0808">Transferase</keyword>
<protein>
    <recommendedName>
        <fullName evidence="3">N-acetyltransferase domain-containing protein</fullName>
    </recommendedName>
</protein>
<name>A0A8J4EB55_9ACTN</name>
<dbReference type="InterPro" id="IPR000182">
    <property type="entry name" value="GNAT_dom"/>
</dbReference>
<keyword evidence="5" id="KW-1185">Reference proteome</keyword>
<gene>
    <name evidence="4" type="ORF">Voc01_039420</name>
</gene>
<accession>A0A8J4EB55</accession>
<dbReference type="Pfam" id="PF00583">
    <property type="entry name" value="Acetyltransf_1"/>
    <property type="match status" value="1"/>
</dbReference>
<dbReference type="SUPFAM" id="SSF55729">
    <property type="entry name" value="Acyl-CoA N-acyltransferases (Nat)"/>
    <property type="match status" value="1"/>
</dbReference>
<dbReference type="CDD" id="cd04301">
    <property type="entry name" value="NAT_SF"/>
    <property type="match status" value="1"/>
</dbReference>
<evidence type="ECO:0000313" key="4">
    <source>
        <dbReference type="EMBL" id="GIJ69025.1"/>
    </source>
</evidence>
<dbReference type="EMBL" id="BOPH01000053">
    <property type="protein sequence ID" value="GIJ69025.1"/>
    <property type="molecule type" value="Genomic_DNA"/>
</dbReference>